<accession>A0A139WS81</accession>
<dbReference type="AlphaFoldDB" id="A0A139WS81"/>
<organism evidence="1 2">
    <name type="scientific">Scytonema hofmannii PCC 7110</name>
    <dbReference type="NCBI Taxonomy" id="128403"/>
    <lineage>
        <taxon>Bacteria</taxon>
        <taxon>Bacillati</taxon>
        <taxon>Cyanobacteriota</taxon>
        <taxon>Cyanophyceae</taxon>
        <taxon>Nostocales</taxon>
        <taxon>Scytonemataceae</taxon>
        <taxon>Scytonema</taxon>
    </lineage>
</organism>
<sequence>MALKDMNANEFKALIREAFEEALEEFFGDPDEGKELRTEVKEQLVELVKKRQAGARGIPAEEV</sequence>
<dbReference type="RefSeq" id="WP_017745385.1">
    <property type="nucleotide sequence ID" value="NZ_KQ976354.1"/>
</dbReference>
<name>A0A139WS81_9CYAN</name>
<evidence type="ECO:0000313" key="1">
    <source>
        <dbReference type="EMBL" id="KYC35288.1"/>
    </source>
</evidence>
<keyword evidence="2" id="KW-1185">Reference proteome</keyword>
<gene>
    <name evidence="1" type="ORF">WA1_09040</name>
</gene>
<dbReference type="EMBL" id="ANNX02000052">
    <property type="protein sequence ID" value="KYC35288.1"/>
    <property type="molecule type" value="Genomic_DNA"/>
</dbReference>
<protein>
    <submittedName>
        <fullName evidence="1">Uncharacterized protein</fullName>
    </submittedName>
</protein>
<dbReference type="OrthoDB" id="428391at2"/>
<proteinExistence type="predicted"/>
<evidence type="ECO:0000313" key="2">
    <source>
        <dbReference type="Proteomes" id="UP000076925"/>
    </source>
</evidence>
<reference evidence="1 2" key="1">
    <citation type="journal article" date="2013" name="Genome Biol. Evol.">
        <title>Genomes of Stigonematalean cyanobacteria (subsection V) and the evolution of oxygenic photosynthesis from prokaryotes to plastids.</title>
        <authorList>
            <person name="Dagan T."/>
            <person name="Roettger M."/>
            <person name="Stucken K."/>
            <person name="Landan G."/>
            <person name="Koch R."/>
            <person name="Major P."/>
            <person name="Gould S.B."/>
            <person name="Goremykin V.V."/>
            <person name="Rippka R."/>
            <person name="Tandeau de Marsac N."/>
            <person name="Gugger M."/>
            <person name="Lockhart P.J."/>
            <person name="Allen J.F."/>
            <person name="Brune I."/>
            <person name="Maus I."/>
            <person name="Puhler A."/>
            <person name="Martin W.F."/>
        </authorList>
    </citation>
    <scope>NUCLEOTIDE SEQUENCE [LARGE SCALE GENOMIC DNA]</scope>
    <source>
        <strain evidence="1 2">PCC 7110</strain>
    </source>
</reference>
<comment type="caution">
    <text evidence="1">The sequence shown here is derived from an EMBL/GenBank/DDBJ whole genome shotgun (WGS) entry which is preliminary data.</text>
</comment>
<dbReference type="Proteomes" id="UP000076925">
    <property type="component" value="Unassembled WGS sequence"/>
</dbReference>